<sequence length="75" mass="8919">MTLVTFLFTCSWTELILLLMRTWKDCCSHLRRTWPGWTLPRALQGRKNPKIKTLLIRRKKGKKASVWREGNQTAF</sequence>
<feature type="chain" id="PRO_5043844325" description="Secreted protein" evidence="1">
    <location>
        <begin position="29"/>
        <end position="75"/>
    </location>
</feature>
<evidence type="ECO:0008006" key="4">
    <source>
        <dbReference type="Google" id="ProtNLM"/>
    </source>
</evidence>
<evidence type="ECO:0000313" key="2">
    <source>
        <dbReference type="EMBL" id="KAK7798011.1"/>
    </source>
</evidence>
<reference evidence="2 3" key="1">
    <citation type="journal article" date="2023" name="bioRxiv">
        <title>Conserved and derived expression patterns and positive selection on dental genes reveal complex evolutionary context of ever-growing rodent molars.</title>
        <authorList>
            <person name="Calamari Z.T."/>
            <person name="Song A."/>
            <person name="Cohen E."/>
            <person name="Akter M."/>
            <person name="Roy R.D."/>
            <person name="Hallikas O."/>
            <person name="Christensen M.M."/>
            <person name="Li P."/>
            <person name="Marangoni P."/>
            <person name="Jernvall J."/>
            <person name="Klein O.D."/>
        </authorList>
    </citation>
    <scope>NUCLEOTIDE SEQUENCE [LARGE SCALE GENOMIC DNA]</scope>
    <source>
        <strain evidence="2">V071</strain>
    </source>
</reference>
<feature type="signal peptide" evidence="1">
    <location>
        <begin position="1"/>
        <end position="28"/>
    </location>
</feature>
<dbReference type="EMBL" id="JBBHLL010000744">
    <property type="protein sequence ID" value="KAK7798011.1"/>
    <property type="molecule type" value="Genomic_DNA"/>
</dbReference>
<dbReference type="Proteomes" id="UP001488838">
    <property type="component" value="Unassembled WGS sequence"/>
</dbReference>
<gene>
    <name evidence="2" type="ORF">U0070_003814</name>
</gene>
<keyword evidence="3" id="KW-1185">Reference proteome</keyword>
<evidence type="ECO:0000313" key="3">
    <source>
        <dbReference type="Proteomes" id="UP001488838"/>
    </source>
</evidence>
<keyword evidence="1" id="KW-0732">Signal</keyword>
<protein>
    <recommendedName>
        <fullName evidence="4">Secreted protein</fullName>
    </recommendedName>
</protein>
<accession>A0AAW0H6L9</accession>
<dbReference type="AlphaFoldDB" id="A0AAW0H6L9"/>
<evidence type="ECO:0000256" key="1">
    <source>
        <dbReference type="SAM" id="SignalP"/>
    </source>
</evidence>
<comment type="caution">
    <text evidence="2">The sequence shown here is derived from an EMBL/GenBank/DDBJ whole genome shotgun (WGS) entry which is preliminary data.</text>
</comment>
<name>A0AAW0H6L9_MYOGA</name>
<proteinExistence type="predicted"/>
<organism evidence="2 3">
    <name type="scientific">Myodes glareolus</name>
    <name type="common">Bank vole</name>
    <name type="synonym">Clethrionomys glareolus</name>
    <dbReference type="NCBI Taxonomy" id="447135"/>
    <lineage>
        <taxon>Eukaryota</taxon>
        <taxon>Metazoa</taxon>
        <taxon>Chordata</taxon>
        <taxon>Craniata</taxon>
        <taxon>Vertebrata</taxon>
        <taxon>Euteleostomi</taxon>
        <taxon>Mammalia</taxon>
        <taxon>Eutheria</taxon>
        <taxon>Euarchontoglires</taxon>
        <taxon>Glires</taxon>
        <taxon>Rodentia</taxon>
        <taxon>Myomorpha</taxon>
        <taxon>Muroidea</taxon>
        <taxon>Cricetidae</taxon>
        <taxon>Arvicolinae</taxon>
        <taxon>Myodes</taxon>
    </lineage>
</organism>